<keyword evidence="3" id="KW-1185">Reference proteome</keyword>
<dbReference type="EMBL" id="FQWS01000002">
    <property type="protein sequence ID" value="SHH38962.1"/>
    <property type="molecule type" value="Genomic_DNA"/>
</dbReference>
<dbReference type="InterPro" id="IPR029044">
    <property type="entry name" value="Nucleotide-diphossugar_trans"/>
</dbReference>
<dbReference type="AlphaFoldDB" id="A0A1M5SK41"/>
<proteinExistence type="predicted"/>
<protein>
    <submittedName>
        <fullName evidence="2">Glycosyl transferase family 2</fullName>
    </submittedName>
</protein>
<sequence>MSKVSVIIPTYNNPKQLERSVDSALTQTYRDIEVVVVNDGSTVDYTAVKHKFKNTTSVIFIDKENEGPGLARQLGLDKSSGKYINYLDAGDELLPNKIEQQVKIFEANPDVIMTYGLSMIDGNSNKLHRPKLNRETVDDLLKNVLEVRKWHTSSPLWHYKKGKYWSRLFNGEDVLHDFTVAIENRGNVHFENKIMVNLVFDNPDGGLSNASELSKNHKRFVKDCLELNLSMQSKLKQAGLINEVKYAEPLAERLFHAAMRVNLTGYKNESLILLKVAEKTSKSIIKRFELLILRLIISLPFNNRRPLFQLMYKIRRKLLSSSIHQYRYI</sequence>
<evidence type="ECO:0000313" key="2">
    <source>
        <dbReference type="EMBL" id="SHH38962.1"/>
    </source>
</evidence>
<dbReference type="Proteomes" id="UP000184522">
    <property type="component" value="Unassembled WGS sequence"/>
</dbReference>
<dbReference type="OrthoDB" id="396512at2"/>
<dbReference type="SUPFAM" id="SSF53448">
    <property type="entry name" value="Nucleotide-diphospho-sugar transferases"/>
    <property type="match status" value="1"/>
</dbReference>
<dbReference type="PANTHER" id="PTHR22916">
    <property type="entry name" value="GLYCOSYLTRANSFERASE"/>
    <property type="match status" value="1"/>
</dbReference>
<feature type="domain" description="Glycosyltransferase 2-like" evidence="1">
    <location>
        <begin position="5"/>
        <end position="133"/>
    </location>
</feature>
<dbReference type="STRING" id="1089305.SAMN05444148_1892"/>
<organism evidence="2 3">
    <name type="scientific">Winogradskyella jejuensis</name>
    <dbReference type="NCBI Taxonomy" id="1089305"/>
    <lineage>
        <taxon>Bacteria</taxon>
        <taxon>Pseudomonadati</taxon>
        <taxon>Bacteroidota</taxon>
        <taxon>Flavobacteriia</taxon>
        <taxon>Flavobacteriales</taxon>
        <taxon>Flavobacteriaceae</taxon>
        <taxon>Winogradskyella</taxon>
    </lineage>
</organism>
<reference evidence="3" key="1">
    <citation type="submission" date="2016-11" db="EMBL/GenBank/DDBJ databases">
        <authorList>
            <person name="Varghese N."/>
            <person name="Submissions S."/>
        </authorList>
    </citation>
    <scope>NUCLEOTIDE SEQUENCE [LARGE SCALE GENOMIC DNA]</scope>
    <source>
        <strain evidence="3">DSM 25330</strain>
    </source>
</reference>
<dbReference type="CDD" id="cd00761">
    <property type="entry name" value="Glyco_tranf_GTA_type"/>
    <property type="match status" value="1"/>
</dbReference>
<evidence type="ECO:0000313" key="3">
    <source>
        <dbReference type="Proteomes" id="UP000184522"/>
    </source>
</evidence>
<dbReference type="InterPro" id="IPR001173">
    <property type="entry name" value="Glyco_trans_2-like"/>
</dbReference>
<keyword evidence="2" id="KW-0808">Transferase</keyword>
<dbReference type="Pfam" id="PF00535">
    <property type="entry name" value="Glycos_transf_2"/>
    <property type="match status" value="1"/>
</dbReference>
<dbReference type="PANTHER" id="PTHR22916:SF3">
    <property type="entry name" value="UDP-GLCNAC:BETAGAL BETA-1,3-N-ACETYLGLUCOSAMINYLTRANSFERASE-LIKE PROTEIN 1"/>
    <property type="match status" value="1"/>
</dbReference>
<accession>A0A1M5SK41</accession>
<dbReference type="RefSeq" id="WP_073085819.1">
    <property type="nucleotide sequence ID" value="NZ_FQWS01000002.1"/>
</dbReference>
<dbReference type="GO" id="GO:0016758">
    <property type="term" value="F:hexosyltransferase activity"/>
    <property type="evidence" value="ECO:0007669"/>
    <property type="project" value="UniProtKB-ARBA"/>
</dbReference>
<name>A0A1M5SK41_9FLAO</name>
<gene>
    <name evidence="2" type="ORF">SAMN05444148_1892</name>
</gene>
<dbReference type="Gene3D" id="3.90.550.10">
    <property type="entry name" value="Spore Coat Polysaccharide Biosynthesis Protein SpsA, Chain A"/>
    <property type="match status" value="1"/>
</dbReference>
<evidence type="ECO:0000259" key="1">
    <source>
        <dbReference type="Pfam" id="PF00535"/>
    </source>
</evidence>